<protein>
    <submittedName>
        <fullName evidence="1">DUF3891 family protein</fullName>
    </submittedName>
</protein>
<organism evidence="1 2">
    <name type="scientific">Pelagicoccus albus</name>
    <dbReference type="NCBI Taxonomy" id="415222"/>
    <lineage>
        <taxon>Bacteria</taxon>
        <taxon>Pseudomonadati</taxon>
        <taxon>Verrucomicrobiota</taxon>
        <taxon>Opitutia</taxon>
        <taxon>Puniceicoccales</taxon>
        <taxon>Pelagicoccaceae</taxon>
        <taxon>Pelagicoccus</taxon>
    </lineage>
</organism>
<keyword evidence="2" id="KW-1185">Reference proteome</keyword>
<proteinExistence type="predicted"/>
<gene>
    <name evidence="1" type="ORF">H5P27_01390</name>
</gene>
<comment type="caution">
    <text evidence="1">The sequence shown here is derived from an EMBL/GenBank/DDBJ whole genome shotgun (WGS) entry which is preliminary data.</text>
</comment>
<dbReference type="InterPro" id="IPR024992">
    <property type="entry name" value="DUF3891"/>
</dbReference>
<dbReference type="Proteomes" id="UP000526501">
    <property type="component" value="Unassembled WGS sequence"/>
</dbReference>
<dbReference type="EMBL" id="JACHVC010000001">
    <property type="protein sequence ID" value="MBC2604701.1"/>
    <property type="molecule type" value="Genomic_DNA"/>
</dbReference>
<name>A0A7X1E712_9BACT</name>
<dbReference type="Pfam" id="PF13030">
    <property type="entry name" value="DUF3891"/>
    <property type="match status" value="1"/>
</dbReference>
<dbReference type="RefSeq" id="WP_185658591.1">
    <property type="nucleotide sequence ID" value="NZ_CAWPOO010000001.1"/>
</dbReference>
<reference evidence="1 2" key="1">
    <citation type="submission" date="2020-07" db="EMBL/GenBank/DDBJ databases">
        <authorList>
            <person name="Feng X."/>
        </authorList>
    </citation>
    <scope>NUCLEOTIDE SEQUENCE [LARGE SCALE GENOMIC DNA]</scope>
    <source>
        <strain evidence="1 2">JCM23202</strain>
    </source>
</reference>
<evidence type="ECO:0000313" key="1">
    <source>
        <dbReference type="EMBL" id="MBC2604701.1"/>
    </source>
</evidence>
<dbReference type="AlphaFoldDB" id="A0A7X1E712"/>
<accession>A0A7X1E712</accession>
<evidence type="ECO:0000313" key="2">
    <source>
        <dbReference type="Proteomes" id="UP000526501"/>
    </source>
</evidence>
<sequence>MFITQVADRWFFTTQSDHSNLVGQIAAMWGNSDFDRPEPLRSMILAAAEHDHVWVREDHQGILKHDGVPYDFANLPYDRHTSLYAEGARQVGSRDSYAGLMVSLHGMGIYNMRHGTDQTMIRRRTTARDEKIIDDYIDREECYQSVLKSDLKSSHAEYLEDESFWTNYHLLQVWDRLGILLSKYEQGDFVIEPTPTNYSGGRTRLEFKWSGDFRYTVDPYPFALPEVSFCFLARWLDRIKFENDETYRRCLDLTPRVAVNYTFAPIKA</sequence>